<evidence type="ECO:0000313" key="9">
    <source>
        <dbReference type="Proteomes" id="UP000535491"/>
    </source>
</evidence>
<dbReference type="RefSeq" id="WP_181754956.1">
    <property type="nucleotide sequence ID" value="NZ_JACEIQ010000038.1"/>
</dbReference>
<dbReference type="Pfam" id="PF25989">
    <property type="entry name" value="YknX_C"/>
    <property type="match status" value="1"/>
</dbReference>
<feature type="region of interest" description="Disordered" evidence="4">
    <location>
        <begin position="121"/>
        <end position="150"/>
    </location>
</feature>
<evidence type="ECO:0000256" key="1">
    <source>
        <dbReference type="ARBA" id="ARBA00004196"/>
    </source>
</evidence>
<feature type="coiled-coil region" evidence="3">
    <location>
        <begin position="152"/>
        <end position="186"/>
    </location>
</feature>
<keyword evidence="2 3" id="KW-0175">Coiled coil</keyword>
<keyword evidence="9" id="KW-1185">Reference proteome</keyword>
<evidence type="ECO:0000256" key="4">
    <source>
        <dbReference type="SAM" id="MobiDB-lite"/>
    </source>
</evidence>
<sequence>MKKKLWIGAGIVAVIAVLVTISVYQKSHAEETVQVTRLQERVLEEKLTTSGTLSAGNQQMVYLQPDRGELKKILVKPGQKVKKGDRLIEYENPTLKGEKEQAELQVQTAKVKLNSLYRQKKQLGKSTVTPSPNPGQGAPGSPNPDPGMAASKEEIDQQIQLTRLELKQAQKQLELAKSRQNRLFVRAENNGTVVQINENQGAGQSASEPVVVVADLGQLKVTANISEYDALKVKEGQTAAIKTDALPDKKWSAQVEKIGLLPKKNLAAEAANEDAQVTYPVELNVKESVPMKLGSRLILEIVTSAAKVKALPQSAIKEQGEQTFVFVVEKGKAVQKTVKVGRSNEQFAEIVSGITADHQVIVNPTSELASGAEVKIR</sequence>
<evidence type="ECO:0000256" key="3">
    <source>
        <dbReference type="SAM" id="Coils"/>
    </source>
</evidence>
<evidence type="ECO:0000259" key="6">
    <source>
        <dbReference type="Pfam" id="PF25989"/>
    </source>
</evidence>
<feature type="domain" description="YknX-like C-terminal permuted SH3-like" evidence="6">
    <location>
        <begin position="309"/>
        <end position="376"/>
    </location>
</feature>
<reference evidence="8 9" key="1">
    <citation type="submission" date="2020-07" db="EMBL/GenBank/DDBJ databases">
        <authorList>
            <person name="Feng H."/>
        </authorList>
    </citation>
    <scope>NUCLEOTIDE SEQUENCE [LARGE SCALE GENOMIC DNA]</scope>
    <source>
        <strain evidence="9">s-10</strain>
    </source>
</reference>
<dbReference type="InterPro" id="IPR050465">
    <property type="entry name" value="UPF0194_transport"/>
</dbReference>
<evidence type="ECO:0000313" key="8">
    <source>
        <dbReference type="EMBL" id="MBA4496492.1"/>
    </source>
</evidence>
<organism evidence="8 9">
    <name type="scientific">Paenactinomyces guangxiensis</name>
    <dbReference type="NCBI Taxonomy" id="1490290"/>
    <lineage>
        <taxon>Bacteria</taxon>
        <taxon>Bacillati</taxon>
        <taxon>Bacillota</taxon>
        <taxon>Bacilli</taxon>
        <taxon>Bacillales</taxon>
        <taxon>Thermoactinomycetaceae</taxon>
        <taxon>Paenactinomyces</taxon>
    </lineage>
</organism>
<evidence type="ECO:0000259" key="5">
    <source>
        <dbReference type="Pfam" id="PF25984"/>
    </source>
</evidence>
<name>A0A7W1WV01_9BACL</name>
<dbReference type="InterPro" id="IPR058637">
    <property type="entry name" value="YknX-like_C"/>
</dbReference>
<feature type="domain" description="YknX-like beta-barrel" evidence="7">
    <location>
        <begin position="219"/>
        <end position="301"/>
    </location>
</feature>
<proteinExistence type="predicted"/>
<evidence type="ECO:0000259" key="7">
    <source>
        <dbReference type="Pfam" id="PF25990"/>
    </source>
</evidence>
<comment type="subcellular location">
    <subcellularLocation>
        <location evidence="1">Cell envelope</location>
    </subcellularLocation>
</comment>
<feature type="domain" description="YknX-like barrel-sandwich hybrid" evidence="5">
    <location>
        <begin position="59"/>
        <end position="213"/>
    </location>
</feature>
<dbReference type="Pfam" id="PF25990">
    <property type="entry name" value="Beta-barrel_YknX"/>
    <property type="match status" value="1"/>
</dbReference>
<dbReference type="SUPFAM" id="SSF111369">
    <property type="entry name" value="HlyD-like secretion proteins"/>
    <property type="match status" value="1"/>
</dbReference>
<dbReference type="Gene3D" id="2.40.50.100">
    <property type="match status" value="1"/>
</dbReference>
<comment type="caution">
    <text evidence="8">The sequence shown here is derived from an EMBL/GenBank/DDBJ whole genome shotgun (WGS) entry which is preliminary data.</text>
</comment>
<gene>
    <name evidence="8" type="ORF">H1191_19730</name>
</gene>
<dbReference type="InterPro" id="IPR058639">
    <property type="entry name" value="BSH_YknX-like"/>
</dbReference>
<dbReference type="Gene3D" id="2.40.420.20">
    <property type="match status" value="1"/>
</dbReference>
<accession>A0A7W1WV01</accession>
<dbReference type="Pfam" id="PF25984">
    <property type="entry name" value="BSH_YknX"/>
    <property type="match status" value="1"/>
</dbReference>
<dbReference type="InterPro" id="IPR058636">
    <property type="entry name" value="Beta-barrel_YknX"/>
</dbReference>
<evidence type="ECO:0000256" key="2">
    <source>
        <dbReference type="ARBA" id="ARBA00023054"/>
    </source>
</evidence>
<dbReference type="EMBL" id="JACEIQ010000038">
    <property type="protein sequence ID" value="MBA4496492.1"/>
    <property type="molecule type" value="Genomic_DNA"/>
</dbReference>
<protein>
    <submittedName>
        <fullName evidence="8">Efflux RND transporter periplasmic adaptor subunit</fullName>
    </submittedName>
</protein>
<dbReference type="GO" id="GO:0030313">
    <property type="term" value="C:cell envelope"/>
    <property type="evidence" value="ECO:0007669"/>
    <property type="project" value="UniProtKB-SubCell"/>
</dbReference>
<dbReference type="PANTHER" id="PTHR32347">
    <property type="entry name" value="EFFLUX SYSTEM COMPONENT YKNX-RELATED"/>
    <property type="match status" value="1"/>
</dbReference>
<dbReference type="AlphaFoldDB" id="A0A7W1WV01"/>
<dbReference type="Proteomes" id="UP000535491">
    <property type="component" value="Unassembled WGS sequence"/>
</dbReference>
<dbReference type="PANTHER" id="PTHR32347:SF14">
    <property type="entry name" value="EFFLUX SYSTEM COMPONENT YKNX-RELATED"/>
    <property type="match status" value="1"/>
</dbReference>
<dbReference type="Gene3D" id="2.40.30.170">
    <property type="match status" value="1"/>
</dbReference>